<dbReference type="AlphaFoldDB" id="A0A251SE25"/>
<reference evidence="2" key="1">
    <citation type="journal article" date="2017" name="Nature">
        <title>The sunflower genome provides insights into oil metabolism, flowering and Asterid evolution.</title>
        <authorList>
            <person name="Badouin H."/>
            <person name="Gouzy J."/>
            <person name="Grassa C.J."/>
            <person name="Murat F."/>
            <person name="Staton S.E."/>
            <person name="Cottret L."/>
            <person name="Lelandais-Briere C."/>
            <person name="Owens G.L."/>
            <person name="Carrere S."/>
            <person name="Mayjonade B."/>
            <person name="Legrand L."/>
            <person name="Gill N."/>
            <person name="Kane N.C."/>
            <person name="Bowers J.E."/>
            <person name="Hubner S."/>
            <person name="Bellec A."/>
            <person name="Berard A."/>
            <person name="Berges H."/>
            <person name="Blanchet N."/>
            <person name="Boniface M.C."/>
            <person name="Brunel D."/>
            <person name="Catrice O."/>
            <person name="Chaidir N."/>
            <person name="Claudel C."/>
            <person name="Donnadieu C."/>
            <person name="Faraut T."/>
            <person name="Fievet G."/>
            <person name="Helmstetter N."/>
            <person name="King M."/>
            <person name="Knapp S.J."/>
            <person name="Lai Z."/>
            <person name="Le Paslier M.C."/>
            <person name="Lippi Y."/>
            <person name="Lorenzon L."/>
            <person name="Mandel J.R."/>
            <person name="Marage G."/>
            <person name="Marchand G."/>
            <person name="Marquand E."/>
            <person name="Bret-Mestries E."/>
            <person name="Morien E."/>
            <person name="Nambeesan S."/>
            <person name="Nguyen T."/>
            <person name="Pegot-Espagnet P."/>
            <person name="Pouilly N."/>
            <person name="Raftis F."/>
            <person name="Sallet E."/>
            <person name="Schiex T."/>
            <person name="Thomas J."/>
            <person name="Vandecasteele C."/>
            <person name="Vares D."/>
            <person name="Vear F."/>
            <person name="Vautrin S."/>
            <person name="Crespi M."/>
            <person name="Mangin B."/>
            <person name="Burke J.M."/>
            <person name="Salse J."/>
            <person name="Munos S."/>
            <person name="Vincourt P."/>
            <person name="Rieseberg L.H."/>
            <person name="Langlade N.B."/>
        </authorList>
    </citation>
    <scope>NUCLEOTIDE SEQUENCE [LARGE SCALE GENOMIC DNA]</scope>
    <source>
        <strain evidence="2">cv. SF193</strain>
    </source>
</reference>
<accession>A0A251SE25</accession>
<dbReference type="InParanoid" id="A0A251SE25"/>
<evidence type="ECO:0000313" key="2">
    <source>
        <dbReference type="Proteomes" id="UP000215914"/>
    </source>
</evidence>
<proteinExistence type="predicted"/>
<sequence>MPGSLKSLQTGSLDVHQGDFIPMQTIASTGPSVVPESQQYGFPNLNPMGVAVTLLIILLPLTMDSCRIQVSIMLWPENYKN</sequence>
<organism evidence="1 2">
    <name type="scientific">Helianthus annuus</name>
    <name type="common">Common sunflower</name>
    <dbReference type="NCBI Taxonomy" id="4232"/>
    <lineage>
        <taxon>Eukaryota</taxon>
        <taxon>Viridiplantae</taxon>
        <taxon>Streptophyta</taxon>
        <taxon>Embryophyta</taxon>
        <taxon>Tracheophyta</taxon>
        <taxon>Spermatophyta</taxon>
        <taxon>Magnoliopsida</taxon>
        <taxon>eudicotyledons</taxon>
        <taxon>Gunneridae</taxon>
        <taxon>Pentapetalae</taxon>
        <taxon>asterids</taxon>
        <taxon>campanulids</taxon>
        <taxon>Asterales</taxon>
        <taxon>Asteraceae</taxon>
        <taxon>Asteroideae</taxon>
        <taxon>Heliantheae alliance</taxon>
        <taxon>Heliantheae</taxon>
        <taxon>Helianthus</taxon>
    </lineage>
</organism>
<keyword evidence="2" id="KW-1185">Reference proteome</keyword>
<dbReference type="EMBL" id="CM007903">
    <property type="protein sequence ID" value="OTF96782.1"/>
    <property type="molecule type" value="Genomic_DNA"/>
</dbReference>
<evidence type="ECO:0000313" key="1">
    <source>
        <dbReference type="EMBL" id="OTF96782.1"/>
    </source>
</evidence>
<gene>
    <name evidence="1" type="ORF">HannXRQ_Chr14g0427241</name>
</gene>
<dbReference type="Proteomes" id="UP000215914">
    <property type="component" value="Chromosome 14"/>
</dbReference>
<name>A0A251SE25_HELAN</name>
<protein>
    <submittedName>
        <fullName evidence="1">Uncharacterized protein</fullName>
    </submittedName>
</protein>